<keyword evidence="6 9" id="KW-1133">Transmembrane helix</keyword>
<dbReference type="Proteomes" id="UP001228504">
    <property type="component" value="Unassembled WGS sequence"/>
</dbReference>
<keyword evidence="7 9" id="KW-0406">Ion transport</keyword>
<comment type="function">
    <text evidence="9">Sodium pump that utilizes the energy of pyrophosphate hydrolysis as the driving force for Na(+) movement across the membrane.</text>
</comment>
<dbReference type="NCBIfam" id="NF001960">
    <property type="entry name" value="PRK00733.3-5"/>
    <property type="match status" value="1"/>
</dbReference>
<feature type="transmembrane region" description="Helical" evidence="9">
    <location>
        <begin position="456"/>
        <end position="475"/>
    </location>
</feature>
<accession>A0ABT9UVZ7</accession>
<evidence type="ECO:0000256" key="9">
    <source>
        <dbReference type="HAMAP-Rule" id="MF_01129"/>
    </source>
</evidence>
<keyword evidence="9" id="KW-0739">Sodium transport</keyword>
<dbReference type="PANTHER" id="PTHR31998">
    <property type="entry name" value="K(+)-INSENSITIVE PYROPHOSPHATE-ENERGIZED PROTON PUMP"/>
    <property type="match status" value="1"/>
</dbReference>
<feature type="transmembrane region" description="Helical" evidence="9">
    <location>
        <begin position="281"/>
        <end position="304"/>
    </location>
</feature>
<dbReference type="NCBIfam" id="NF001953">
    <property type="entry name" value="PRK00733.2-1"/>
    <property type="match status" value="1"/>
</dbReference>
<comment type="similarity">
    <text evidence="9">Belongs to the H(+)-translocating pyrophosphatase (TC 3.A.10) family. K(+)-stimulated subfamily.</text>
</comment>
<comment type="catalytic activity">
    <reaction evidence="9">
        <text>Na(+)(in) + diphosphate + H2O = Na(+)(out) + 2 phosphate + H(+)</text>
        <dbReference type="Rhea" id="RHEA:57884"/>
        <dbReference type="ChEBI" id="CHEBI:15377"/>
        <dbReference type="ChEBI" id="CHEBI:15378"/>
        <dbReference type="ChEBI" id="CHEBI:29101"/>
        <dbReference type="ChEBI" id="CHEBI:33019"/>
        <dbReference type="ChEBI" id="CHEBI:43474"/>
        <dbReference type="EC" id="7.2.3.1"/>
    </reaction>
</comment>
<comment type="activity regulation">
    <text evidence="9">Requires K(+) for maximal activity.</text>
</comment>
<organism evidence="10 11">
    <name type="scientific">Eubacterium multiforme</name>
    <dbReference type="NCBI Taxonomy" id="83339"/>
    <lineage>
        <taxon>Bacteria</taxon>
        <taxon>Bacillati</taxon>
        <taxon>Bacillota</taxon>
        <taxon>Clostridia</taxon>
        <taxon>Eubacteriales</taxon>
        <taxon>Eubacteriaceae</taxon>
        <taxon>Eubacterium</taxon>
    </lineage>
</organism>
<feature type="transmembrane region" description="Helical" evidence="9">
    <location>
        <begin position="78"/>
        <end position="99"/>
    </location>
</feature>
<protein>
    <recommendedName>
        <fullName evidence="9">Putative K(+)-stimulated pyrophosphate-energized sodium pump</fullName>
        <ecNumber evidence="9">7.2.3.1</ecNumber>
    </recommendedName>
    <alternativeName>
        <fullName evidence="9">Membrane-bound sodium-translocating pyrophosphatase</fullName>
    </alternativeName>
    <alternativeName>
        <fullName evidence="9">Pyrophosphate-energized inorganic pyrophosphatase</fullName>
        <shortName evidence="9">Na(+)-PPase</shortName>
    </alternativeName>
</protein>
<dbReference type="HAMAP" id="MF_01129">
    <property type="entry name" value="PPase_energized_pump"/>
    <property type="match status" value="1"/>
</dbReference>
<evidence type="ECO:0000256" key="8">
    <source>
        <dbReference type="ARBA" id="ARBA00023136"/>
    </source>
</evidence>
<feature type="transmembrane region" description="Helical" evidence="9">
    <location>
        <begin position="364"/>
        <end position="384"/>
    </location>
</feature>
<feature type="transmembrane region" description="Helical" evidence="9">
    <location>
        <begin position="54"/>
        <end position="72"/>
    </location>
</feature>
<feature type="transmembrane region" description="Helical" evidence="9">
    <location>
        <begin position="390"/>
        <end position="412"/>
    </location>
</feature>
<feature type="transmembrane region" description="Helical" evidence="9">
    <location>
        <begin position="225"/>
        <end position="243"/>
    </location>
</feature>
<dbReference type="PIRSF" id="PIRSF001265">
    <property type="entry name" value="H+-PPase"/>
    <property type="match status" value="1"/>
</dbReference>
<feature type="transmembrane region" description="Helical" evidence="9">
    <location>
        <begin position="555"/>
        <end position="573"/>
    </location>
</feature>
<keyword evidence="2 9" id="KW-0813">Transport</keyword>
<proteinExistence type="inferred from homology"/>
<feature type="transmembrane region" description="Helical" evidence="9">
    <location>
        <begin position="152"/>
        <end position="169"/>
    </location>
</feature>
<evidence type="ECO:0000256" key="3">
    <source>
        <dbReference type="ARBA" id="ARBA00022692"/>
    </source>
</evidence>
<comment type="caution">
    <text evidence="10">The sequence shown here is derived from an EMBL/GenBank/DDBJ whole genome shotgun (WGS) entry which is preliminary data.</text>
</comment>
<keyword evidence="9" id="KW-1003">Cell membrane</keyword>
<comment type="subunit">
    <text evidence="9">Homodimer.</text>
</comment>
<keyword evidence="10" id="KW-0378">Hydrolase</keyword>
<dbReference type="EC" id="7.2.3.1" evidence="9"/>
<dbReference type="NCBIfam" id="TIGR01104">
    <property type="entry name" value="V_PPase"/>
    <property type="match status" value="1"/>
</dbReference>
<comment type="cofactor">
    <cofactor evidence="9">
        <name>Mg(2+)</name>
        <dbReference type="ChEBI" id="CHEBI:18420"/>
    </cofactor>
</comment>
<sequence length="670" mass="69073">MELLILPLVCGIISLIVLVFLAKGILKKDSGNEKMKEIAMHIEEGAMAFIKKEYKYLSIFVVIIFILIGTFLSYKTAIAFLVGAIFSMVAGFVGMKIAVKANVRTARAAQNGIKDALGVAFSGGSVMGLSVVGLGVIGLTIFAFIFDLNAEYITGFGLGASSIALFARVGGGIYTKAADVGADLVGKVEAGIPEDDPRNPAVIADNVGDNVGDVCGMGADLFESYVGSIISAITLGGFVSLNIGKSAQIYPLIIAAIGIVASLIGIISVKMYKGKNPQKALNIGSLLSGIIALLLSGVACAYLFKDLKLFIPVVVGVFVGLLIGKITEVYTSSDYKSVRLIAKECETGAATNIIEGLAVGMKSIVIPIILIIVGILIAFFKSGGGSDSLIGLYGISLSAVGMLATTAITVAVDAYGPIADNAGGIAEMSGLAEEVREVTDKLDSVGNTTAAIGKGFAIGSAALTALALFASYTQAVNLKSINLLNPLTLVGVLIGGMLPFLFGALTMESVGRAAGEMVEEVRRQFKEKPGILKGKDKPDYSTCIEISARAALKEMIMPGIIAVLSPIIVGLLFGKEALAGLIAGGVVTGVMMAILMSNAGGAWDNAKKYIEGGAHGGKGSEAHKAGVVGDTVGDPFKDTSGPSMNILIKLMTIVSVVFAPLIVEFGGILF</sequence>
<feature type="transmembrane region" description="Helical" evidence="9">
    <location>
        <begin position="249"/>
        <end position="269"/>
    </location>
</feature>
<feature type="transmembrane region" description="Helical" evidence="9">
    <location>
        <begin position="646"/>
        <end position="669"/>
    </location>
</feature>
<evidence type="ECO:0000256" key="2">
    <source>
        <dbReference type="ARBA" id="ARBA00022448"/>
    </source>
</evidence>
<feature type="transmembrane region" description="Helical" evidence="9">
    <location>
        <begin position="6"/>
        <end position="26"/>
    </location>
</feature>
<dbReference type="RefSeq" id="WP_307487191.1">
    <property type="nucleotide sequence ID" value="NZ_JAUSUF010000010.1"/>
</dbReference>
<gene>
    <name evidence="9" type="primary">hppA</name>
    <name evidence="10" type="ORF">J2S18_002445</name>
</gene>
<evidence type="ECO:0000256" key="6">
    <source>
        <dbReference type="ARBA" id="ARBA00022989"/>
    </source>
</evidence>
<feature type="site" description="Determinant of potassium dependence" evidence="9">
    <location>
        <position position="450"/>
    </location>
</feature>
<evidence type="ECO:0000256" key="5">
    <source>
        <dbReference type="ARBA" id="ARBA00022967"/>
    </source>
</evidence>
<feature type="transmembrane region" description="Helical" evidence="9">
    <location>
        <begin position="579"/>
        <end position="599"/>
    </location>
</feature>
<name>A0ABT9UVZ7_9FIRM</name>
<dbReference type="Pfam" id="PF03030">
    <property type="entry name" value="H_PPase"/>
    <property type="match status" value="1"/>
</dbReference>
<feature type="transmembrane region" description="Helical" evidence="9">
    <location>
        <begin position="119"/>
        <end position="146"/>
    </location>
</feature>
<feature type="transmembrane region" description="Helical" evidence="9">
    <location>
        <begin position="487"/>
        <end position="507"/>
    </location>
</feature>
<reference evidence="10 11" key="1">
    <citation type="submission" date="2023-07" db="EMBL/GenBank/DDBJ databases">
        <title>Genomic Encyclopedia of Type Strains, Phase IV (KMG-IV): sequencing the most valuable type-strain genomes for metagenomic binning, comparative biology and taxonomic classification.</title>
        <authorList>
            <person name="Goeker M."/>
        </authorList>
    </citation>
    <scope>NUCLEOTIDE SEQUENCE [LARGE SCALE GENOMIC DNA]</scope>
    <source>
        <strain evidence="10 11">DSM 20694</strain>
    </source>
</reference>
<evidence type="ECO:0000313" key="10">
    <source>
        <dbReference type="EMBL" id="MDQ0150497.1"/>
    </source>
</evidence>
<keyword evidence="11" id="KW-1185">Reference proteome</keyword>
<comment type="subcellular location">
    <subcellularLocation>
        <location evidence="9">Cell membrane</location>
        <topology evidence="9">Multi-pass membrane protein</topology>
    </subcellularLocation>
    <subcellularLocation>
        <location evidence="1">Endomembrane system</location>
        <topology evidence="1">Multi-pass membrane protein</topology>
    </subcellularLocation>
</comment>
<keyword evidence="9" id="KW-0915">Sodium</keyword>
<keyword evidence="3 9" id="KW-0812">Transmembrane</keyword>
<evidence type="ECO:0000256" key="4">
    <source>
        <dbReference type="ARBA" id="ARBA00022842"/>
    </source>
</evidence>
<keyword evidence="9" id="KW-0630">Potassium</keyword>
<keyword evidence="4 9" id="KW-0460">Magnesium</keyword>
<evidence type="ECO:0000256" key="1">
    <source>
        <dbReference type="ARBA" id="ARBA00004127"/>
    </source>
</evidence>
<evidence type="ECO:0000256" key="7">
    <source>
        <dbReference type="ARBA" id="ARBA00023065"/>
    </source>
</evidence>
<dbReference type="GO" id="GO:0004427">
    <property type="term" value="F:inorganic diphosphate phosphatase activity"/>
    <property type="evidence" value="ECO:0007669"/>
    <property type="project" value="UniProtKB-EC"/>
</dbReference>
<comment type="caution">
    <text evidence="9">Lacks conserved residue(s) required for the propagation of feature annotation.</text>
</comment>
<dbReference type="InterPro" id="IPR004131">
    <property type="entry name" value="PPase-energised_H-pump"/>
</dbReference>
<feature type="transmembrane region" description="Helical" evidence="9">
    <location>
        <begin position="310"/>
        <end position="330"/>
    </location>
</feature>
<evidence type="ECO:0000313" key="11">
    <source>
        <dbReference type="Proteomes" id="UP001228504"/>
    </source>
</evidence>
<keyword evidence="5 9" id="KW-1278">Translocase</keyword>
<dbReference type="EMBL" id="JAUSUF010000010">
    <property type="protein sequence ID" value="MDQ0150497.1"/>
    <property type="molecule type" value="Genomic_DNA"/>
</dbReference>
<keyword evidence="8 9" id="KW-0472">Membrane</keyword>